<evidence type="ECO:0000259" key="9">
    <source>
        <dbReference type="Pfam" id="PF23559"/>
    </source>
</evidence>
<dbReference type="Gramene" id="OGLUM02G17850.1">
    <property type="protein sequence ID" value="OGLUM02G17850.1"/>
    <property type="gene ID" value="OGLUM02G17850"/>
</dbReference>
<dbReference type="InterPro" id="IPR042197">
    <property type="entry name" value="Apaf_helical"/>
</dbReference>
<dbReference type="Pfam" id="PF23559">
    <property type="entry name" value="WHD_DRP"/>
    <property type="match status" value="1"/>
</dbReference>
<evidence type="ECO:0000259" key="7">
    <source>
        <dbReference type="Pfam" id="PF00931"/>
    </source>
</evidence>
<dbReference type="PRINTS" id="PR00364">
    <property type="entry name" value="DISEASERSIST"/>
</dbReference>
<dbReference type="InterPro" id="IPR041118">
    <property type="entry name" value="Rx_N"/>
</dbReference>
<dbReference type="STRING" id="40148.A0A0D9YSM6"/>
<dbReference type="Pfam" id="PF00931">
    <property type="entry name" value="NB-ARC"/>
    <property type="match status" value="1"/>
</dbReference>
<feature type="domain" description="R13L1/DRL21-like LRR repeat region" evidence="10">
    <location>
        <begin position="733"/>
        <end position="859"/>
    </location>
</feature>
<dbReference type="SUPFAM" id="SSF52540">
    <property type="entry name" value="P-loop containing nucleoside triphosphate hydrolases"/>
    <property type="match status" value="1"/>
</dbReference>
<dbReference type="GO" id="GO:0006952">
    <property type="term" value="P:defense response"/>
    <property type="evidence" value="ECO:0007669"/>
    <property type="project" value="UniProtKB-KW"/>
</dbReference>
<accession>A0A0D9YSM6</accession>
<protein>
    <submittedName>
        <fullName evidence="11">Uncharacterized protein</fullName>
    </submittedName>
</protein>
<dbReference type="GO" id="GO:0005524">
    <property type="term" value="F:ATP binding"/>
    <property type="evidence" value="ECO:0007669"/>
    <property type="project" value="UniProtKB-KW"/>
</dbReference>
<dbReference type="Pfam" id="PF25019">
    <property type="entry name" value="LRR_R13L1-DRL21"/>
    <property type="match status" value="1"/>
</dbReference>
<dbReference type="InterPro" id="IPR002182">
    <property type="entry name" value="NB-ARC"/>
</dbReference>
<reference evidence="11" key="1">
    <citation type="submission" date="2015-04" db="UniProtKB">
        <authorList>
            <consortium name="EnsemblPlants"/>
        </authorList>
    </citation>
    <scope>IDENTIFICATION</scope>
</reference>
<dbReference type="Gene3D" id="1.20.5.4130">
    <property type="match status" value="1"/>
</dbReference>
<dbReference type="Gene3D" id="1.10.8.430">
    <property type="entry name" value="Helical domain of apoptotic protease-activating factors"/>
    <property type="match status" value="1"/>
</dbReference>
<comment type="similarity">
    <text evidence="1">Belongs to the disease resistance NB-LRR family.</text>
</comment>
<dbReference type="HOGENOM" id="CLU_000837_8_8_1"/>
<dbReference type="eggNOG" id="KOG4658">
    <property type="taxonomic scope" value="Eukaryota"/>
</dbReference>
<evidence type="ECO:0000256" key="3">
    <source>
        <dbReference type="ARBA" id="ARBA00022737"/>
    </source>
</evidence>
<sequence length="1289" mass="144545">MAGVAAVFAGKAIATSVITYVINKAFDYLKDNKEAGGLKPTRERLEKLLPQIKVVLDAVDMEHIGDQSDALDAWLWQLRDAVEEAEDALDELEYYKLEREAKKIQAGSKVSGSLHQYKGKIVQRFNHTFNTGSLKRLKNAVKALADVASGVERFIQVLNQFGNKVNFKQEVEFKNLRETSSLPHSLVLGREEESNIVVQWLTKRENSASEQIVGNIPIFCIVGLGGIGKTTLAQVICNDNKVKDYFDLFVWVCVSHIFDVETLTRKILQGVTRTEIGMIGLDALHKALQEKLSSRTFLLVLDDVWNDESLRGWETLVSPLRYGKTGSKILLTTRMESVANLAARAMQGECQSLSLSGLKETELLLLLERHAFFGVNPDDYRNLQHISKKMVSKLSGSPLAAKVLGGLLNNKRDSNTWNRILASSVHNIQQGKEGIMTVLRLSYQHLPTHLQSCFRYCSLFHKDYEFTKKELVYLWMGSGLIQQSVDGMTPEDVGMGYLDALTRKSFFEIKSRPRSSRDIKCRLFEEYYEERFVVHDLLHELARSASVNECARVSISSEKIPNTIRHLCLDVISLTVVEQISQSKKLRTLIMHFQEQDQAEQEHMLKKVLAVTKSLRVLSLTANYPFKLPDAVGGLVHLRYLSLSLMWGEGNTTHSCWFPQVVYNLYHLQTMKFNNPRPAVPMEGQMEGMCKLVNLRHLHLTLVIRPMIPFIGKLTSLHELYGFSIQQKVGYTIVELKNLRDIRHLHVSGLENVCNIEEAAEIMLDQKEHLSAVTLVWAPGSSDSCDPSKADAILDKLQPHSNTSKLQLEGYPGSRPPFWLQDLILINLTYIYLRDCQSMQCLPYLGHLPSLQYLYIVNMKSVECVDSSFYGSGEKPSGLQSLKVLEIENMPVCTEWVGLEGENLFPRLETLAVRDCQELRRLPTLPTSIRQIEIDHAGLQAMPTFFVSSDGSSSSMFNLSLSKLMISNCPYITTLWHGCSLYALEELSIQQCASLSCLPEDSFSSCSSLKTLEIVKCPNLIARQIMLPHTMRTITFGLCANAELALLDSLTGLKYLKRIFLDGCAMSKLPLQLFAGLIGLTHMVLNACSIAHLPTVEAFARLINLEYLFIWDCKELVSLIGIQGLASLMSLTIASCDKLVEDSSILSPEDADSSGLSLNLSELDIDHASILLREPLRSVTTIKRLQISGGPNLALLPEEYLLHNCHALEELVLTNASHLQCLPQAVTTLTSLQSMHINNAVKIQTLPDMPASLTSLHIYGCSSELKKRCQKHVGHDWVKIAHISDADIR</sequence>
<dbReference type="Gene3D" id="3.40.50.300">
    <property type="entry name" value="P-loop containing nucleotide triphosphate hydrolases"/>
    <property type="match status" value="1"/>
</dbReference>
<dbReference type="Gene3D" id="3.80.10.10">
    <property type="entry name" value="Ribonuclease Inhibitor"/>
    <property type="match status" value="4"/>
</dbReference>
<feature type="domain" description="Disease resistance protein winged helix" evidence="9">
    <location>
        <begin position="459"/>
        <end position="542"/>
    </location>
</feature>
<evidence type="ECO:0000256" key="5">
    <source>
        <dbReference type="ARBA" id="ARBA00022821"/>
    </source>
</evidence>
<dbReference type="InterPro" id="IPR032675">
    <property type="entry name" value="LRR_dom_sf"/>
</dbReference>
<proteinExistence type="inferred from homology"/>
<dbReference type="GO" id="GO:0051707">
    <property type="term" value="P:response to other organism"/>
    <property type="evidence" value="ECO:0007669"/>
    <property type="project" value="UniProtKB-ARBA"/>
</dbReference>
<feature type="domain" description="Disease resistance N-terminal" evidence="8">
    <location>
        <begin position="17"/>
        <end position="102"/>
    </location>
</feature>
<name>A0A0D9YSM6_9ORYZ</name>
<keyword evidence="6" id="KW-0067">ATP-binding</keyword>
<dbReference type="GO" id="GO:0043531">
    <property type="term" value="F:ADP binding"/>
    <property type="evidence" value="ECO:0007669"/>
    <property type="project" value="InterPro"/>
</dbReference>
<dbReference type="EnsemblPlants" id="OGLUM02G17850.1">
    <property type="protein sequence ID" value="OGLUM02G17850.1"/>
    <property type="gene ID" value="OGLUM02G17850"/>
</dbReference>
<dbReference type="InterPro" id="IPR056789">
    <property type="entry name" value="LRR_R13L1-DRL21"/>
</dbReference>
<keyword evidence="2" id="KW-0433">Leucine-rich repeat</keyword>
<evidence type="ECO:0000256" key="2">
    <source>
        <dbReference type="ARBA" id="ARBA00022614"/>
    </source>
</evidence>
<evidence type="ECO:0000259" key="10">
    <source>
        <dbReference type="Pfam" id="PF25019"/>
    </source>
</evidence>
<dbReference type="InterPro" id="IPR058922">
    <property type="entry name" value="WHD_DRP"/>
</dbReference>
<keyword evidence="3" id="KW-0677">Repeat</keyword>
<organism evidence="11">
    <name type="scientific">Oryza glumipatula</name>
    <dbReference type="NCBI Taxonomy" id="40148"/>
    <lineage>
        <taxon>Eukaryota</taxon>
        <taxon>Viridiplantae</taxon>
        <taxon>Streptophyta</taxon>
        <taxon>Embryophyta</taxon>
        <taxon>Tracheophyta</taxon>
        <taxon>Spermatophyta</taxon>
        <taxon>Magnoliopsida</taxon>
        <taxon>Liliopsida</taxon>
        <taxon>Poales</taxon>
        <taxon>Poaceae</taxon>
        <taxon>BOP clade</taxon>
        <taxon>Oryzoideae</taxon>
        <taxon>Oryzeae</taxon>
        <taxon>Oryzinae</taxon>
        <taxon>Oryza</taxon>
    </lineage>
</organism>
<dbReference type="PANTHER" id="PTHR36766">
    <property type="entry name" value="PLANT BROAD-SPECTRUM MILDEW RESISTANCE PROTEIN RPW8"/>
    <property type="match status" value="1"/>
</dbReference>
<feature type="domain" description="NB-ARC" evidence="7">
    <location>
        <begin position="211"/>
        <end position="372"/>
    </location>
</feature>
<dbReference type="PANTHER" id="PTHR36766:SF30">
    <property type="entry name" value="TIR-NBS TYPE DISEASE RESISTANCE PROTEIN-RELATED"/>
    <property type="match status" value="1"/>
</dbReference>
<keyword evidence="12" id="KW-1185">Reference proteome</keyword>
<dbReference type="SUPFAM" id="SSF52058">
    <property type="entry name" value="L domain-like"/>
    <property type="match status" value="2"/>
</dbReference>
<evidence type="ECO:0000256" key="6">
    <source>
        <dbReference type="ARBA" id="ARBA00022840"/>
    </source>
</evidence>
<evidence type="ECO:0000259" key="8">
    <source>
        <dbReference type="Pfam" id="PF18052"/>
    </source>
</evidence>
<dbReference type="Pfam" id="PF18052">
    <property type="entry name" value="Rx_N"/>
    <property type="match status" value="1"/>
</dbReference>
<dbReference type="Gene3D" id="1.10.10.10">
    <property type="entry name" value="Winged helix-like DNA-binding domain superfamily/Winged helix DNA-binding domain"/>
    <property type="match status" value="1"/>
</dbReference>
<reference evidence="11" key="2">
    <citation type="submission" date="2018-05" db="EMBL/GenBank/DDBJ databases">
        <title>OgluRS3 (Oryza glumaepatula Reference Sequence Version 3).</title>
        <authorList>
            <person name="Zhang J."/>
            <person name="Kudrna D."/>
            <person name="Lee S."/>
            <person name="Talag J."/>
            <person name="Welchert J."/>
            <person name="Wing R.A."/>
        </authorList>
    </citation>
    <scope>NUCLEOTIDE SEQUENCE [LARGE SCALE GENOMIC DNA]</scope>
</reference>
<evidence type="ECO:0000256" key="4">
    <source>
        <dbReference type="ARBA" id="ARBA00022741"/>
    </source>
</evidence>
<evidence type="ECO:0000256" key="1">
    <source>
        <dbReference type="ARBA" id="ARBA00008894"/>
    </source>
</evidence>
<keyword evidence="4" id="KW-0547">Nucleotide-binding</keyword>
<keyword evidence="5" id="KW-0611">Plant defense</keyword>
<evidence type="ECO:0000313" key="11">
    <source>
        <dbReference type="EnsemblPlants" id="OGLUM02G17850.1"/>
    </source>
</evidence>
<evidence type="ECO:0000313" key="12">
    <source>
        <dbReference type="Proteomes" id="UP000026961"/>
    </source>
</evidence>
<dbReference type="InterPro" id="IPR036388">
    <property type="entry name" value="WH-like_DNA-bd_sf"/>
</dbReference>
<dbReference type="InterPro" id="IPR027417">
    <property type="entry name" value="P-loop_NTPase"/>
</dbReference>
<dbReference type="Proteomes" id="UP000026961">
    <property type="component" value="Chromosome 2"/>
</dbReference>